<sequence length="90" mass="9276">MTALQLGASLDTAAATKLRHDLLARLDTRQPLTIDGAEVVRVGQACLQLLASARAAAEAQQLTFAIVDPSQPLVDMATLAGLGAILEPVG</sequence>
<proteinExistence type="predicted"/>
<evidence type="ECO:0000259" key="1">
    <source>
        <dbReference type="PROSITE" id="PS50801"/>
    </source>
</evidence>
<dbReference type="InterPro" id="IPR052746">
    <property type="entry name" value="MlaB_ABC_Transporter"/>
</dbReference>
<accession>A0A840FDN1</accession>
<dbReference type="InterPro" id="IPR058548">
    <property type="entry name" value="MlaB-like_STAS"/>
</dbReference>
<reference evidence="2 3" key="1">
    <citation type="submission" date="2020-08" db="EMBL/GenBank/DDBJ databases">
        <title>Genomic Encyclopedia of Type Strains, Phase IV (KMG-IV): sequencing the most valuable type-strain genomes for metagenomic binning, comparative biology and taxonomic classification.</title>
        <authorList>
            <person name="Goeker M."/>
        </authorList>
    </citation>
    <scope>NUCLEOTIDE SEQUENCE [LARGE SCALE GENOMIC DNA]</scope>
    <source>
        <strain evidence="2 3">YC6723</strain>
    </source>
</reference>
<dbReference type="SUPFAM" id="SSF52091">
    <property type="entry name" value="SpoIIaa-like"/>
    <property type="match status" value="1"/>
</dbReference>
<dbReference type="InterPro" id="IPR002645">
    <property type="entry name" value="STAS_dom"/>
</dbReference>
<protein>
    <submittedName>
        <fullName evidence="2">Chemotaxis protein CheX</fullName>
    </submittedName>
</protein>
<comment type="caution">
    <text evidence="2">The sequence shown here is derived from an EMBL/GenBank/DDBJ whole genome shotgun (WGS) entry which is preliminary data.</text>
</comment>
<dbReference type="Gene3D" id="3.30.750.24">
    <property type="entry name" value="STAS domain"/>
    <property type="match status" value="1"/>
</dbReference>
<dbReference type="Pfam" id="PF13466">
    <property type="entry name" value="STAS_2"/>
    <property type="match status" value="1"/>
</dbReference>
<dbReference type="PROSITE" id="PS50801">
    <property type="entry name" value="STAS"/>
    <property type="match status" value="1"/>
</dbReference>
<dbReference type="InterPro" id="IPR036513">
    <property type="entry name" value="STAS_dom_sf"/>
</dbReference>
<keyword evidence="3" id="KW-1185">Reference proteome</keyword>
<evidence type="ECO:0000313" key="2">
    <source>
        <dbReference type="EMBL" id="MBB4154346.1"/>
    </source>
</evidence>
<dbReference type="EMBL" id="JACIEV010000006">
    <property type="protein sequence ID" value="MBB4154346.1"/>
    <property type="molecule type" value="Genomic_DNA"/>
</dbReference>
<gene>
    <name evidence="2" type="ORF">GGQ80_002259</name>
</gene>
<organism evidence="2 3">
    <name type="scientific">Sphingomonas jinjuensis</name>
    <dbReference type="NCBI Taxonomy" id="535907"/>
    <lineage>
        <taxon>Bacteria</taxon>
        <taxon>Pseudomonadati</taxon>
        <taxon>Pseudomonadota</taxon>
        <taxon>Alphaproteobacteria</taxon>
        <taxon>Sphingomonadales</taxon>
        <taxon>Sphingomonadaceae</taxon>
        <taxon>Sphingomonas</taxon>
    </lineage>
</organism>
<dbReference type="RefSeq" id="WP_183984810.1">
    <property type="nucleotide sequence ID" value="NZ_JACIEV010000006.1"/>
</dbReference>
<evidence type="ECO:0000313" key="3">
    <source>
        <dbReference type="Proteomes" id="UP000529795"/>
    </source>
</evidence>
<dbReference type="AlphaFoldDB" id="A0A840FDN1"/>
<dbReference type="PANTHER" id="PTHR35849">
    <property type="entry name" value="BLR2341 PROTEIN"/>
    <property type="match status" value="1"/>
</dbReference>
<name>A0A840FDN1_9SPHN</name>
<feature type="domain" description="STAS" evidence="1">
    <location>
        <begin position="1"/>
        <end position="90"/>
    </location>
</feature>
<dbReference type="PANTHER" id="PTHR35849:SF2">
    <property type="entry name" value="BLR2341 PROTEIN"/>
    <property type="match status" value="1"/>
</dbReference>
<dbReference type="Proteomes" id="UP000529795">
    <property type="component" value="Unassembled WGS sequence"/>
</dbReference>